<dbReference type="RefSeq" id="XP_003324496.1">
    <property type="nucleotide sequence ID" value="XM_003324448.1"/>
</dbReference>
<keyword evidence="3" id="KW-1185">Reference proteome</keyword>
<evidence type="ECO:0000313" key="3">
    <source>
        <dbReference type="Proteomes" id="UP000008783"/>
    </source>
</evidence>
<evidence type="ECO:0000313" key="2">
    <source>
        <dbReference type="EMBL" id="EFP80077.1"/>
    </source>
</evidence>
<dbReference type="KEGG" id="pgr:PGTG_05302"/>
<dbReference type="Proteomes" id="UP000008783">
    <property type="component" value="Unassembled WGS sequence"/>
</dbReference>
<proteinExistence type="predicted"/>
<organism evidence="2 3">
    <name type="scientific">Puccinia graminis f. sp. tritici (strain CRL 75-36-700-3 / race SCCL)</name>
    <name type="common">Black stem rust fungus</name>
    <dbReference type="NCBI Taxonomy" id="418459"/>
    <lineage>
        <taxon>Eukaryota</taxon>
        <taxon>Fungi</taxon>
        <taxon>Dikarya</taxon>
        <taxon>Basidiomycota</taxon>
        <taxon>Pucciniomycotina</taxon>
        <taxon>Pucciniomycetes</taxon>
        <taxon>Pucciniales</taxon>
        <taxon>Pucciniaceae</taxon>
        <taxon>Puccinia</taxon>
    </lineage>
</organism>
<feature type="region of interest" description="Disordered" evidence="1">
    <location>
        <begin position="24"/>
        <end position="47"/>
    </location>
</feature>
<accession>E3K6Y8</accession>
<name>E3K6Y8_PUCGT</name>
<dbReference type="AlphaFoldDB" id="E3K6Y8"/>
<dbReference type="GeneID" id="10534094"/>
<sequence length="190" mass="20157">MYICGTGIEEDVIIDPACDLPGPANPSNQASNAYPAHQATKVEEDEVPSYPPPAYVHAVCFAPAGPYTTPAMAGPPRSIVDSAPRRVYSTPRHAGSALPGVLHASSCRFRFAGTSWGTWPATIPTSLGTRSCVRLPLLLRIGSTITTLTSLASLSFRRTDQFAKPHSMGHLLASSVRFTLGDSLPCPEIP</sequence>
<dbReference type="HOGENOM" id="CLU_1428630_0_0_1"/>
<evidence type="ECO:0000256" key="1">
    <source>
        <dbReference type="SAM" id="MobiDB-lite"/>
    </source>
</evidence>
<dbReference type="EMBL" id="DS178274">
    <property type="protein sequence ID" value="EFP80077.1"/>
    <property type="molecule type" value="Genomic_DNA"/>
</dbReference>
<reference evidence="3" key="2">
    <citation type="journal article" date="2011" name="Proc. Natl. Acad. Sci. U.S.A.">
        <title>Obligate biotrophy features unraveled by the genomic analysis of rust fungi.</title>
        <authorList>
            <person name="Duplessis S."/>
            <person name="Cuomo C.A."/>
            <person name="Lin Y.-C."/>
            <person name="Aerts A."/>
            <person name="Tisserant E."/>
            <person name="Veneault-Fourrey C."/>
            <person name="Joly D.L."/>
            <person name="Hacquard S."/>
            <person name="Amselem J."/>
            <person name="Cantarel B.L."/>
            <person name="Chiu R."/>
            <person name="Coutinho P.M."/>
            <person name="Feau N."/>
            <person name="Field M."/>
            <person name="Frey P."/>
            <person name="Gelhaye E."/>
            <person name="Goldberg J."/>
            <person name="Grabherr M.G."/>
            <person name="Kodira C.D."/>
            <person name="Kohler A."/>
            <person name="Kuees U."/>
            <person name="Lindquist E.A."/>
            <person name="Lucas S.M."/>
            <person name="Mago R."/>
            <person name="Mauceli E."/>
            <person name="Morin E."/>
            <person name="Murat C."/>
            <person name="Pangilinan J.L."/>
            <person name="Park R."/>
            <person name="Pearson M."/>
            <person name="Quesneville H."/>
            <person name="Rouhier N."/>
            <person name="Sakthikumar S."/>
            <person name="Salamov A.A."/>
            <person name="Schmutz J."/>
            <person name="Selles B."/>
            <person name="Shapiro H."/>
            <person name="Tanguay P."/>
            <person name="Tuskan G.A."/>
            <person name="Henrissat B."/>
            <person name="Van de Peer Y."/>
            <person name="Rouze P."/>
            <person name="Ellis J.G."/>
            <person name="Dodds P.N."/>
            <person name="Schein J.E."/>
            <person name="Zhong S."/>
            <person name="Hamelin R.C."/>
            <person name="Grigoriev I.V."/>
            <person name="Szabo L.J."/>
            <person name="Martin F."/>
        </authorList>
    </citation>
    <scope>NUCLEOTIDE SEQUENCE [LARGE SCALE GENOMIC DNA]</scope>
    <source>
        <strain evidence="3">CRL 75-36-700-3 / race SCCL</strain>
    </source>
</reference>
<dbReference type="InParanoid" id="E3K6Y8"/>
<reference key="1">
    <citation type="submission" date="2007-01" db="EMBL/GenBank/DDBJ databases">
        <title>The Genome Sequence of Puccinia graminis f. sp. tritici Strain CRL 75-36-700-3.</title>
        <authorList>
            <consortium name="The Broad Institute Genome Sequencing Platform"/>
            <person name="Birren B."/>
            <person name="Lander E."/>
            <person name="Galagan J."/>
            <person name="Nusbaum C."/>
            <person name="Devon K."/>
            <person name="Cuomo C."/>
            <person name="Jaffe D."/>
            <person name="Butler J."/>
            <person name="Alvarez P."/>
            <person name="Gnerre S."/>
            <person name="Grabherr M."/>
            <person name="Mauceli E."/>
            <person name="Brockman W."/>
            <person name="Young S."/>
            <person name="LaButti K."/>
            <person name="Sykes S."/>
            <person name="DeCaprio D."/>
            <person name="Crawford M."/>
            <person name="Koehrsen M."/>
            <person name="Engels R."/>
            <person name="Montgomery P."/>
            <person name="Pearson M."/>
            <person name="Howarth C."/>
            <person name="Larson L."/>
            <person name="White J."/>
            <person name="Zeng Q."/>
            <person name="Kodira C."/>
            <person name="Yandava C."/>
            <person name="Alvarado L."/>
            <person name="O'Leary S."/>
            <person name="Szabo L."/>
            <person name="Dean R."/>
            <person name="Schein J."/>
        </authorList>
    </citation>
    <scope>NUCLEOTIDE SEQUENCE</scope>
    <source>
        <strain>CRL 75-36-700-3</strain>
    </source>
</reference>
<gene>
    <name evidence="2" type="ORF">PGTG_05302</name>
</gene>
<protein>
    <submittedName>
        <fullName evidence="2">Uncharacterized protein</fullName>
    </submittedName>
</protein>
<dbReference type="VEuPathDB" id="FungiDB:PGTG_05302"/>